<gene>
    <name evidence="7" type="ORF">DCK97_11915</name>
</gene>
<evidence type="ECO:0000313" key="8">
    <source>
        <dbReference type="Proteomes" id="UP000257706"/>
    </source>
</evidence>
<accession>A0A3B9IK92</accession>
<sequence length="329" mass="33543">MTYLLLAAGLGLLFLGGELLVRGAVGTATRLGISPMVIGLTLVGFGTSTPELVASLQAALAGAPGIAIGNVVGSNLANILLILGVSGLILPVVVNPSAFRRDGTALALATIAFIVACLGGELGRIAGVIFLVGLAGYTLFSYISDRRSNDAAARMHAAEADFVSDEPQVKAMSLPKGLLITAIGIAGVMLGADFLVGSAVEIAREFGMSEAVIGLTLVAIGTSLPELVTSVMAAIRRHGDVAFGNVIGSNIFNILGIAGVTALVKPIPIPPEVLALDLWAMAAATVLLLFFAWTGWRIGRRESGIFLGAYLVYLAAQLSPGIRGALGLA</sequence>
<feature type="domain" description="Sodium/calcium exchanger membrane region" evidence="6">
    <location>
        <begin position="3"/>
        <end position="142"/>
    </location>
</feature>
<dbReference type="GO" id="GO:0008273">
    <property type="term" value="F:calcium, potassium:sodium antiporter activity"/>
    <property type="evidence" value="ECO:0007669"/>
    <property type="project" value="TreeGrafter"/>
</dbReference>
<feature type="transmembrane region" description="Helical" evidence="5">
    <location>
        <begin position="276"/>
        <end position="293"/>
    </location>
</feature>
<reference evidence="7 8" key="1">
    <citation type="journal article" date="2018" name="Nat. Biotechnol.">
        <title>A standardized bacterial taxonomy based on genome phylogeny substantially revises the tree of life.</title>
        <authorList>
            <person name="Parks D.H."/>
            <person name="Chuvochina M."/>
            <person name="Waite D.W."/>
            <person name="Rinke C."/>
            <person name="Skarshewski A."/>
            <person name="Chaumeil P.A."/>
            <person name="Hugenholtz P."/>
        </authorList>
    </citation>
    <scope>NUCLEOTIDE SEQUENCE [LARGE SCALE GENOMIC DNA]</scope>
    <source>
        <strain evidence="7">UBA8739</strain>
    </source>
</reference>
<comment type="subcellular location">
    <subcellularLocation>
        <location evidence="1">Membrane</location>
        <topology evidence="1">Multi-pass membrane protein</topology>
    </subcellularLocation>
</comment>
<feature type="transmembrane region" description="Helical" evidence="5">
    <location>
        <begin position="33"/>
        <end position="54"/>
    </location>
</feature>
<dbReference type="InterPro" id="IPR044880">
    <property type="entry name" value="NCX_ion-bd_dom_sf"/>
</dbReference>
<dbReference type="GO" id="GO:0005262">
    <property type="term" value="F:calcium channel activity"/>
    <property type="evidence" value="ECO:0007669"/>
    <property type="project" value="TreeGrafter"/>
</dbReference>
<evidence type="ECO:0000313" key="7">
    <source>
        <dbReference type="EMBL" id="HAE48118.1"/>
    </source>
</evidence>
<evidence type="ECO:0000256" key="3">
    <source>
        <dbReference type="ARBA" id="ARBA00022989"/>
    </source>
</evidence>
<feature type="transmembrane region" description="Helical" evidence="5">
    <location>
        <begin position="212"/>
        <end position="235"/>
    </location>
</feature>
<dbReference type="InterPro" id="IPR004481">
    <property type="entry name" value="K/Na/Ca-exchanger"/>
</dbReference>
<dbReference type="GO" id="GO:0005886">
    <property type="term" value="C:plasma membrane"/>
    <property type="evidence" value="ECO:0007669"/>
    <property type="project" value="TreeGrafter"/>
</dbReference>
<evidence type="ECO:0000256" key="1">
    <source>
        <dbReference type="ARBA" id="ARBA00004141"/>
    </source>
</evidence>
<evidence type="ECO:0000256" key="4">
    <source>
        <dbReference type="ARBA" id="ARBA00023136"/>
    </source>
</evidence>
<comment type="caution">
    <text evidence="7">The sequence shown here is derived from an EMBL/GenBank/DDBJ whole genome shotgun (WGS) entry which is preliminary data.</text>
</comment>
<dbReference type="AlphaFoldDB" id="A0A3B9IK92"/>
<keyword evidence="3 5" id="KW-1133">Transmembrane helix</keyword>
<dbReference type="Pfam" id="PF01699">
    <property type="entry name" value="Na_Ca_ex"/>
    <property type="match status" value="2"/>
</dbReference>
<dbReference type="InterPro" id="IPR004837">
    <property type="entry name" value="NaCa_Exmemb"/>
</dbReference>
<evidence type="ECO:0000256" key="2">
    <source>
        <dbReference type="ARBA" id="ARBA00022692"/>
    </source>
</evidence>
<organism evidence="7 8">
    <name type="scientific">Tistrella mobilis</name>
    <dbReference type="NCBI Taxonomy" id="171437"/>
    <lineage>
        <taxon>Bacteria</taxon>
        <taxon>Pseudomonadati</taxon>
        <taxon>Pseudomonadota</taxon>
        <taxon>Alphaproteobacteria</taxon>
        <taxon>Geminicoccales</taxon>
        <taxon>Geminicoccaceae</taxon>
        <taxon>Tistrella</taxon>
    </lineage>
</organism>
<feature type="transmembrane region" description="Helical" evidence="5">
    <location>
        <begin position="305"/>
        <end position="326"/>
    </location>
</feature>
<feature type="transmembrane region" description="Helical" evidence="5">
    <location>
        <begin position="178"/>
        <end position="200"/>
    </location>
</feature>
<keyword evidence="2 5" id="KW-0812">Transmembrane</keyword>
<evidence type="ECO:0000259" key="6">
    <source>
        <dbReference type="Pfam" id="PF01699"/>
    </source>
</evidence>
<dbReference type="PANTHER" id="PTHR10846:SF8">
    <property type="entry name" value="INNER MEMBRANE PROTEIN YRBG"/>
    <property type="match status" value="1"/>
</dbReference>
<name>A0A3B9IK92_9PROT</name>
<feature type="transmembrane region" description="Helical" evidence="5">
    <location>
        <begin position="75"/>
        <end position="94"/>
    </location>
</feature>
<keyword evidence="4 5" id="KW-0472">Membrane</keyword>
<dbReference type="GO" id="GO:0006874">
    <property type="term" value="P:intracellular calcium ion homeostasis"/>
    <property type="evidence" value="ECO:0007669"/>
    <property type="project" value="TreeGrafter"/>
</dbReference>
<feature type="transmembrane region" description="Helical" evidence="5">
    <location>
        <begin position="242"/>
        <end position="264"/>
    </location>
</feature>
<dbReference type="Gene3D" id="1.20.1420.30">
    <property type="entry name" value="NCX, central ion-binding region"/>
    <property type="match status" value="1"/>
</dbReference>
<proteinExistence type="predicted"/>
<dbReference type="NCBIfam" id="TIGR00367">
    <property type="entry name" value="calcium/sodium antiporter"/>
    <property type="match status" value="1"/>
</dbReference>
<feature type="domain" description="Sodium/calcium exchanger membrane region" evidence="6">
    <location>
        <begin position="177"/>
        <end position="318"/>
    </location>
</feature>
<protein>
    <submittedName>
        <fullName evidence="7">Sodium:calcium antiporter</fullName>
    </submittedName>
</protein>
<feature type="transmembrane region" description="Helical" evidence="5">
    <location>
        <begin position="106"/>
        <end position="139"/>
    </location>
</feature>
<dbReference type="Proteomes" id="UP000257706">
    <property type="component" value="Unassembled WGS sequence"/>
</dbReference>
<dbReference type="EMBL" id="DMAI01000187">
    <property type="protein sequence ID" value="HAE48118.1"/>
    <property type="molecule type" value="Genomic_DNA"/>
</dbReference>
<evidence type="ECO:0000256" key="5">
    <source>
        <dbReference type="SAM" id="Phobius"/>
    </source>
</evidence>
<dbReference type="PANTHER" id="PTHR10846">
    <property type="entry name" value="SODIUM/POTASSIUM/CALCIUM EXCHANGER"/>
    <property type="match status" value="1"/>
</dbReference>